<protein>
    <submittedName>
        <fullName evidence="3">WSC-domain-containing protein</fullName>
    </submittedName>
</protein>
<dbReference type="OrthoDB" id="2019572at2759"/>
<feature type="chain" id="PRO_5040329172" evidence="1">
    <location>
        <begin position="21"/>
        <end position="169"/>
    </location>
</feature>
<feature type="domain" description="WSC" evidence="2">
    <location>
        <begin position="32"/>
        <end position="135"/>
    </location>
</feature>
<evidence type="ECO:0000313" key="3">
    <source>
        <dbReference type="EMBL" id="KAF2268671.1"/>
    </source>
</evidence>
<name>A0A9P4KI31_9PLEO</name>
<dbReference type="Proteomes" id="UP000800093">
    <property type="component" value="Unassembled WGS sequence"/>
</dbReference>
<dbReference type="EMBL" id="ML986585">
    <property type="protein sequence ID" value="KAF2268671.1"/>
    <property type="molecule type" value="Genomic_DNA"/>
</dbReference>
<comment type="caution">
    <text evidence="3">The sequence shown here is derived from an EMBL/GenBank/DDBJ whole genome shotgun (WGS) entry which is preliminary data.</text>
</comment>
<dbReference type="SMART" id="SM00321">
    <property type="entry name" value="WSC"/>
    <property type="match status" value="1"/>
</dbReference>
<feature type="signal peptide" evidence="1">
    <location>
        <begin position="1"/>
        <end position="20"/>
    </location>
</feature>
<gene>
    <name evidence="3" type="ORF">CC78DRAFT_575653</name>
</gene>
<evidence type="ECO:0000259" key="2">
    <source>
        <dbReference type="PROSITE" id="PS51212"/>
    </source>
</evidence>
<evidence type="ECO:0000256" key="1">
    <source>
        <dbReference type="SAM" id="SignalP"/>
    </source>
</evidence>
<proteinExistence type="predicted"/>
<evidence type="ECO:0000313" key="4">
    <source>
        <dbReference type="Proteomes" id="UP000800093"/>
    </source>
</evidence>
<reference evidence="4" key="1">
    <citation type="journal article" date="2020" name="Stud. Mycol.">
        <title>101 Dothideomycetes genomes: A test case for predicting lifestyles and emergence of pathogens.</title>
        <authorList>
            <person name="Haridas S."/>
            <person name="Albert R."/>
            <person name="Binder M."/>
            <person name="Bloem J."/>
            <person name="LaButti K."/>
            <person name="Salamov A."/>
            <person name="Andreopoulos B."/>
            <person name="Baker S."/>
            <person name="Barry K."/>
            <person name="Bills G."/>
            <person name="Bluhm B."/>
            <person name="Cannon C."/>
            <person name="Castanera R."/>
            <person name="Culley D."/>
            <person name="Daum C."/>
            <person name="Ezra D."/>
            <person name="Gonzalez J."/>
            <person name="Henrissat B."/>
            <person name="Kuo A."/>
            <person name="Liang C."/>
            <person name="Lipzen A."/>
            <person name="Lutzoni F."/>
            <person name="Magnuson J."/>
            <person name="Mondo S."/>
            <person name="Nolan M."/>
            <person name="Ohm R."/>
            <person name="Pangilinan J."/>
            <person name="Park H.-J."/>
            <person name="Ramirez L."/>
            <person name="Alfaro M."/>
            <person name="Sun H."/>
            <person name="Tritt A."/>
            <person name="Yoshinaga Y."/>
            <person name="Zwiers L.-H."/>
            <person name="Turgeon B."/>
            <person name="Goodwin S."/>
            <person name="Spatafora J."/>
            <person name="Crous P."/>
            <person name="Grigoriev I."/>
        </authorList>
    </citation>
    <scope>NUCLEOTIDE SEQUENCE [LARGE SCALE GENOMIC DNA]</scope>
    <source>
        <strain evidence="4">CBS 304.66</strain>
    </source>
</reference>
<dbReference type="InterPro" id="IPR002889">
    <property type="entry name" value="WSC_carb-bd"/>
</dbReference>
<accession>A0A9P4KI31</accession>
<dbReference type="Pfam" id="PF01822">
    <property type="entry name" value="WSC"/>
    <property type="match status" value="1"/>
</dbReference>
<keyword evidence="4" id="KW-1185">Reference proteome</keyword>
<dbReference type="PROSITE" id="PS51212">
    <property type="entry name" value="WSC"/>
    <property type="match status" value="1"/>
</dbReference>
<organism evidence="3 4">
    <name type="scientific">Lojkania enalia</name>
    <dbReference type="NCBI Taxonomy" id="147567"/>
    <lineage>
        <taxon>Eukaryota</taxon>
        <taxon>Fungi</taxon>
        <taxon>Dikarya</taxon>
        <taxon>Ascomycota</taxon>
        <taxon>Pezizomycotina</taxon>
        <taxon>Dothideomycetes</taxon>
        <taxon>Pleosporomycetidae</taxon>
        <taxon>Pleosporales</taxon>
        <taxon>Pleosporales incertae sedis</taxon>
        <taxon>Lojkania</taxon>
    </lineage>
</organism>
<dbReference type="AlphaFoldDB" id="A0A9P4KI31"/>
<sequence length="169" mass="18446">MKIVLNHLLASSLLVPALVAEVVPESWQVEEGWKYLGCHADAGNLMRTLSYKARNDDKGMNNLACMTQCQDLHFRYAGPIFGKECFCGDHILNDGAAGPQIGSDADEHCNMTCPGAIIAGEICGGNTGITLWEYSQPPVCLFPLGFVRAQAFYSIPAITCYRLTPSYPR</sequence>
<keyword evidence="1" id="KW-0732">Signal</keyword>